<dbReference type="AlphaFoldDB" id="A0AAJ6BN08"/>
<dbReference type="Pfam" id="PF16220">
    <property type="entry name" value="DUF4880"/>
    <property type="match status" value="1"/>
</dbReference>
<dbReference type="InterPro" id="IPR006860">
    <property type="entry name" value="FecR"/>
</dbReference>
<protein>
    <submittedName>
        <fullName evidence="3">FecR domain-containing protein</fullName>
    </submittedName>
</protein>
<evidence type="ECO:0000313" key="4">
    <source>
        <dbReference type="Proteomes" id="UP001218362"/>
    </source>
</evidence>
<dbReference type="KEGG" id="acob:P0Y56_08915"/>
<evidence type="ECO:0000259" key="2">
    <source>
        <dbReference type="Pfam" id="PF16220"/>
    </source>
</evidence>
<gene>
    <name evidence="3" type="ORF">P0Y56_08915</name>
</gene>
<dbReference type="Gene3D" id="2.60.120.1440">
    <property type="match status" value="1"/>
</dbReference>
<sequence>MSPEDHDPEGGFLPEDPAAAAALEWFARLRDDTAGVAETEGFMLWLDENPAHERAYAEIESLWADLDEVTPPLPASDVLPASRTARKWRGASGAVAASLALVLALNAPGLWIAAVADASTGTGELRELTLADGTRVALDADSAIDVAIDPGSRRIRLLKGRAWFDVVHEARPFTVALDNAQVRDIGTAFEVAERSQGGEVAVSQGRVELTTGGGRALQLGQGQAARFDGAGRSRPVEAAPGVAAWRQHRLQFVDQRLEDILGDLARYGAGRPVLLDGALAGRRITGVVDLSDPAAARDAVLARVAAQGRRVGPWLFVTAR</sequence>
<dbReference type="PANTHER" id="PTHR30273:SF2">
    <property type="entry name" value="PROTEIN FECR"/>
    <property type="match status" value="1"/>
</dbReference>
<evidence type="ECO:0000313" key="3">
    <source>
        <dbReference type="EMBL" id="WEK45158.1"/>
    </source>
</evidence>
<dbReference type="PANTHER" id="PTHR30273">
    <property type="entry name" value="PERIPLASMIC SIGNAL SENSOR AND SIGMA FACTOR ACTIVATOR FECR-RELATED"/>
    <property type="match status" value="1"/>
</dbReference>
<feature type="domain" description="FecR N-terminal" evidence="2">
    <location>
        <begin position="21"/>
        <end position="62"/>
    </location>
</feature>
<evidence type="ECO:0000259" key="1">
    <source>
        <dbReference type="Pfam" id="PF04773"/>
    </source>
</evidence>
<dbReference type="Pfam" id="PF04773">
    <property type="entry name" value="FecR"/>
    <property type="match status" value="1"/>
</dbReference>
<name>A0AAJ6BN08_9SPHN</name>
<dbReference type="EMBL" id="CP119316">
    <property type="protein sequence ID" value="WEK45158.1"/>
    <property type="molecule type" value="Genomic_DNA"/>
</dbReference>
<reference evidence="3" key="1">
    <citation type="submission" date="2023-03" db="EMBL/GenBank/DDBJ databases">
        <title>Andean soil-derived lignocellulolytic bacterial consortium as a source of novel taxa and putative plastic-active enzymes.</title>
        <authorList>
            <person name="Diaz-Garcia L."/>
            <person name="Chuvochina M."/>
            <person name="Feuerriegel G."/>
            <person name="Bunk B."/>
            <person name="Sproer C."/>
            <person name="Streit W.R."/>
            <person name="Rodriguez L.M."/>
            <person name="Overmann J."/>
            <person name="Jimenez D.J."/>
        </authorList>
    </citation>
    <scope>NUCLEOTIDE SEQUENCE</scope>
    <source>
        <strain evidence="3">MAG 26</strain>
    </source>
</reference>
<dbReference type="GO" id="GO:0016989">
    <property type="term" value="F:sigma factor antagonist activity"/>
    <property type="evidence" value="ECO:0007669"/>
    <property type="project" value="TreeGrafter"/>
</dbReference>
<feature type="domain" description="FecR protein" evidence="1">
    <location>
        <begin position="117"/>
        <end position="208"/>
    </location>
</feature>
<dbReference type="Proteomes" id="UP001218362">
    <property type="component" value="Chromosome"/>
</dbReference>
<organism evidence="3 4">
    <name type="scientific">Candidatus Andeanibacterium colombiense</name>
    <dbReference type="NCBI Taxonomy" id="3121345"/>
    <lineage>
        <taxon>Bacteria</taxon>
        <taxon>Pseudomonadati</taxon>
        <taxon>Pseudomonadota</taxon>
        <taxon>Alphaproteobacteria</taxon>
        <taxon>Sphingomonadales</taxon>
        <taxon>Sphingomonadaceae</taxon>
        <taxon>Candidatus Andeanibacterium</taxon>
    </lineage>
</organism>
<dbReference type="InterPro" id="IPR012373">
    <property type="entry name" value="Ferrdict_sens_TM"/>
</dbReference>
<proteinExistence type="predicted"/>
<dbReference type="InterPro" id="IPR032623">
    <property type="entry name" value="FecR_N"/>
</dbReference>
<dbReference type="PIRSF" id="PIRSF018266">
    <property type="entry name" value="FecR"/>
    <property type="match status" value="1"/>
</dbReference>
<accession>A0AAJ6BN08</accession>